<keyword evidence="4" id="KW-0276">Fatty acid metabolism</keyword>
<evidence type="ECO:0000256" key="14">
    <source>
        <dbReference type="ARBA" id="ARBA00048843"/>
    </source>
</evidence>
<dbReference type="KEGG" id="nve:5519669"/>
<dbReference type="AlphaFoldDB" id="A7RLW5"/>
<dbReference type="EC" id="1.3.1.104" evidence="11"/>
<keyword evidence="5" id="KW-0521">NADP</keyword>
<evidence type="ECO:0000256" key="2">
    <source>
        <dbReference type="ARBA" id="ARBA00010371"/>
    </source>
</evidence>
<evidence type="ECO:0000256" key="12">
    <source>
        <dbReference type="ARBA" id="ARBA00041058"/>
    </source>
</evidence>
<name>A7RLW5_NEMVE</name>
<protein>
    <recommendedName>
        <fullName evidence="12">Enoyl-[acyl-carrier-protein] reductase, mitochondrial</fullName>
        <ecNumber evidence="11">1.3.1.104</ecNumber>
    </recommendedName>
    <alternativeName>
        <fullName evidence="13">2-enoyl thioester reductase</fullName>
    </alternativeName>
</protein>
<evidence type="ECO:0000256" key="3">
    <source>
        <dbReference type="ARBA" id="ARBA00022516"/>
    </source>
</evidence>
<feature type="domain" description="Enoyl reductase (ER)" evidence="15">
    <location>
        <begin position="9"/>
        <end position="326"/>
    </location>
</feature>
<dbReference type="eggNOG" id="KOG0025">
    <property type="taxonomic scope" value="Eukaryota"/>
</dbReference>
<evidence type="ECO:0000256" key="5">
    <source>
        <dbReference type="ARBA" id="ARBA00022857"/>
    </source>
</evidence>
<dbReference type="Gene3D" id="3.40.50.720">
    <property type="entry name" value="NAD(P)-binding Rossmann-like Domain"/>
    <property type="match status" value="1"/>
</dbReference>
<dbReference type="FunFam" id="3.90.180.10:FF:000010">
    <property type="entry name" value="Enoyl-[acyl-carrier-protein] reductase, mitochondrial"/>
    <property type="match status" value="1"/>
</dbReference>
<dbReference type="CDD" id="cd08290">
    <property type="entry name" value="ETR"/>
    <property type="match status" value="1"/>
</dbReference>
<dbReference type="FunFam" id="3.40.50.720:FF:000112">
    <property type="entry name" value="Enoyl-[acyl-carrier-protein] reductase 1, mitochondrial"/>
    <property type="match status" value="1"/>
</dbReference>
<organism evidence="16 17">
    <name type="scientific">Nematostella vectensis</name>
    <name type="common">Starlet sea anemone</name>
    <dbReference type="NCBI Taxonomy" id="45351"/>
    <lineage>
        <taxon>Eukaryota</taxon>
        <taxon>Metazoa</taxon>
        <taxon>Cnidaria</taxon>
        <taxon>Anthozoa</taxon>
        <taxon>Hexacorallia</taxon>
        <taxon>Actiniaria</taxon>
        <taxon>Edwardsiidae</taxon>
        <taxon>Nematostella</taxon>
    </lineage>
</organism>
<dbReference type="SMART" id="SM00829">
    <property type="entry name" value="PKS_ER"/>
    <property type="match status" value="1"/>
</dbReference>
<dbReference type="EMBL" id="DS469519">
    <property type="protein sequence ID" value="EDO47406.1"/>
    <property type="molecule type" value="Genomic_DNA"/>
</dbReference>
<proteinExistence type="inferred from homology"/>
<reference evidence="16 17" key="1">
    <citation type="journal article" date="2007" name="Science">
        <title>Sea anemone genome reveals ancestral eumetazoan gene repertoire and genomic organization.</title>
        <authorList>
            <person name="Putnam N.H."/>
            <person name="Srivastava M."/>
            <person name="Hellsten U."/>
            <person name="Dirks B."/>
            <person name="Chapman J."/>
            <person name="Salamov A."/>
            <person name="Terry A."/>
            <person name="Shapiro H."/>
            <person name="Lindquist E."/>
            <person name="Kapitonov V.V."/>
            <person name="Jurka J."/>
            <person name="Genikhovich G."/>
            <person name="Grigoriev I.V."/>
            <person name="Lucas S.M."/>
            <person name="Steele R.E."/>
            <person name="Finnerty J.R."/>
            <person name="Technau U."/>
            <person name="Martindale M.Q."/>
            <person name="Rokhsar D.S."/>
        </authorList>
    </citation>
    <scope>NUCLEOTIDE SEQUENCE [LARGE SCALE GENOMIC DNA]</scope>
    <source>
        <strain evidence="17">CH2 X CH6</strain>
    </source>
</reference>
<evidence type="ECO:0000259" key="15">
    <source>
        <dbReference type="SMART" id="SM00829"/>
    </source>
</evidence>
<dbReference type="InterPro" id="IPR013149">
    <property type="entry name" value="ADH-like_C"/>
</dbReference>
<dbReference type="InterPro" id="IPR013154">
    <property type="entry name" value="ADH-like_N"/>
</dbReference>
<dbReference type="STRING" id="45351.A7RLW5"/>
<comment type="subcellular location">
    <subcellularLocation>
        <location evidence="1">Mitochondrion</location>
    </subcellularLocation>
</comment>
<comment type="catalytic activity">
    <reaction evidence="14">
        <text>a 2,3-saturated acyl-[ACP] + NADP(+) = a (2E)-enoyl-[ACP] + NADPH + H(+)</text>
        <dbReference type="Rhea" id="RHEA:22564"/>
        <dbReference type="Rhea" id="RHEA-COMP:9925"/>
        <dbReference type="Rhea" id="RHEA-COMP:9926"/>
        <dbReference type="ChEBI" id="CHEBI:15378"/>
        <dbReference type="ChEBI" id="CHEBI:57783"/>
        <dbReference type="ChEBI" id="CHEBI:58349"/>
        <dbReference type="ChEBI" id="CHEBI:78784"/>
        <dbReference type="ChEBI" id="CHEBI:78785"/>
        <dbReference type="EC" id="1.3.1.104"/>
    </reaction>
</comment>
<dbReference type="InterPro" id="IPR011032">
    <property type="entry name" value="GroES-like_sf"/>
</dbReference>
<evidence type="ECO:0000256" key="6">
    <source>
        <dbReference type="ARBA" id="ARBA00022946"/>
    </source>
</evidence>
<keyword evidence="6" id="KW-0809">Transit peptide</keyword>
<sequence>MYKEYGDPGKVLSLEFVDREVIGPSSVGVQMVAAPVNPSDINMIQGSYAIKPALPAVGGNEGCGQVIKMGKEVKGVKEGDFVILAESGLGSWTRYHVLSEDQVIKVPDYISVEMAATLSVNPCTAYRMLKDFEHLKPGDTVIQNGGNSGVGRAVIQLAAAWGIKTVNIVRDRPNLDVMVKELTDLGATHVVTEDFCRTPEMANFMKDLRPVKLGLNCVGGKSATEVTRQLSDQGSIVTYGGMSKKPFLVPTGQLIFKDIRVRGFWMTAWNKHNTKSSERVSMIDEICQLHKDGKFSPPPCNKHALEHFQEAVGAAMQQYSTAKQLLTMT</sequence>
<evidence type="ECO:0000313" key="16">
    <source>
        <dbReference type="EMBL" id="EDO47406.1"/>
    </source>
</evidence>
<keyword evidence="9" id="KW-0496">Mitochondrion</keyword>
<evidence type="ECO:0000256" key="10">
    <source>
        <dbReference type="ARBA" id="ARBA00023160"/>
    </source>
</evidence>
<dbReference type="GO" id="GO:0141148">
    <property type="term" value="F:enoyl-[acyl-carrier-protein] reductase (NADPH) activity"/>
    <property type="evidence" value="ECO:0007669"/>
    <property type="project" value="UniProtKB-EC"/>
</dbReference>
<dbReference type="OMA" id="YGYTQSK"/>
<dbReference type="Pfam" id="PF00107">
    <property type="entry name" value="ADH_zinc_N"/>
    <property type="match status" value="1"/>
</dbReference>
<evidence type="ECO:0000256" key="11">
    <source>
        <dbReference type="ARBA" id="ARBA00038963"/>
    </source>
</evidence>
<dbReference type="GO" id="GO:0006633">
    <property type="term" value="P:fatty acid biosynthetic process"/>
    <property type="evidence" value="ECO:0007669"/>
    <property type="project" value="UniProtKB-KW"/>
</dbReference>
<dbReference type="InterPro" id="IPR051034">
    <property type="entry name" value="Mito_Enoyl-ACP_Reductase"/>
</dbReference>
<dbReference type="Pfam" id="PF08240">
    <property type="entry name" value="ADH_N"/>
    <property type="match status" value="1"/>
</dbReference>
<evidence type="ECO:0000256" key="9">
    <source>
        <dbReference type="ARBA" id="ARBA00023128"/>
    </source>
</evidence>
<dbReference type="HOGENOM" id="CLU_026673_17_1_1"/>
<dbReference type="PANTHER" id="PTHR43981">
    <property type="entry name" value="ENOYL-[ACYL-CARRIER-PROTEIN] REDUCTASE, MITOCHONDRIAL"/>
    <property type="match status" value="1"/>
</dbReference>
<evidence type="ECO:0000256" key="4">
    <source>
        <dbReference type="ARBA" id="ARBA00022832"/>
    </source>
</evidence>
<dbReference type="InParanoid" id="A7RLW5"/>
<dbReference type="PANTHER" id="PTHR43981:SF2">
    <property type="entry name" value="ENOYL-[ACYL-CARRIER-PROTEIN] REDUCTASE, MITOCHONDRIAL"/>
    <property type="match status" value="1"/>
</dbReference>
<keyword evidence="17" id="KW-1185">Reference proteome</keyword>
<comment type="similarity">
    <text evidence="2">Belongs to the zinc-containing alcohol dehydrogenase family. Quinone oxidoreductase subfamily.</text>
</comment>
<keyword evidence="10" id="KW-0275">Fatty acid biosynthesis</keyword>
<dbReference type="SUPFAM" id="SSF50129">
    <property type="entry name" value="GroES-like"/>
    <property type="match status" value="1"/>
</dbReference>
<evidence type="ECO:0000256" key="7">
    <source>
        <dbReference type="ARBA" id="ARBA00023002"/>
    </source>
</evidence>
<dbReference type="Gene3D" id="3.90.180.10">
    <property type="entry name" value="Medium-chain alcohol dehydrogenases, catalytic domain"/>
    <property type="match status" value="1"/>
</dbReference>
<accession>A7RLW5</accession>
<dbReference type="Proteomes" id="UP000001593">
    <property type="component" value="Unassembled WGS sequence"/>
</dbReference>
<keyword evidence="3" id="KW-0444">Lipid biosynthesis</keyword>
<dbReference type="GO" id="GO:0005739">
    <property type="term" value="C:mitochondrion"/>
    <property type="evidence" value="ECO:0000318"/>
    <property type="project" value="GO_Central"/>
</dbReference>
<gene>
    <name evidence="16" type="ORF">NEMVEDRAFT_v1g228294</name>
</gene>
<evidence type="ECO:0000313" key="17">
    <source>
        <dbReference type="Proteomes" id="UP000001593"/>
    </source>
</evidence>
<keyword evidence="7" id="KW-0560">Oxidoreductase</keyword>
<evidence type="ECO:0000256" key="1">
    <source>
        <dbReference type="ARBA" id="ARBA00004173"/>
    </source>
</evidence>
<keyword evidence="8" id="KW-0443">Lipid metabolism</keyword>
<dbReference type="SUPFAM" id="SSF51735">
    <property type="entry name" value="NAD(P)-binding Rossmann-fold domains"/>
    <property type="match status" value="1"/>
</dbReference>
<dbReference type="OrthoDB" id="7482721at2759"/>
<evidence type="ECO:0000256" key="8">
    <source>
        <dbReference type="ARBA" id="ARBA00023098"/>
    </source>
</evidence>
<evidence type="ECO:0000256" key="13">
    <source>
        <dbReference type="ARBA" id="ARBA00042123"/>
    </source>
</evidence>
<dbReference type="InterPro" id="IPR020843">
    <property type="entry name" value="ER"/>
</dbReference>
<dbReference type="GO" id="GO:0006631">
    <property type="term" value="P:fatty acid metabolic process"/>
    <property type="evidence" value="ECO:0000318"/>
    <property type="project" value="GO_Central"/>
</dbReference>
<dbReference type="PhylomeDB" id="A7RLW5"/>
<dbReference type="InterPro" id="IPR036291">
    <property type="entry name" value="NAD(P)-bd_dom_sf"/>
</dbReference>